<dbReference type="InterPro" id="IPR050557">
    <property type="entry name" value="RTX_toxin/Mannuronan_C5-epim"/>
</dbReference>
<dbReference type="PRINTS" id="PR00313">
    <property type="entry name" value="CABNDNGRPT"/>
</dbReference>
<reference evidence="4 5" key="1">
    <citation type="submission" date="2018-05" db="EMBL/GenBank/DDBJ databases">
        <title>Pararhodobacter marina sp. nov., isolated from deep-sea water of the Indian Ocean.</title>
        <authorList>
            <person name="Lai Q.Sr."/>
            <person name="Liu X."/>
            <person name="Shao Z."/>
        </authorList>
    </citation>
    <scope>NUCLEOTIDE SEQUENCE [LARGE SCALE GENOMIC DNA]</scope>
    <source>
        <strain evidence="4 5">CIC4N-9</strain>
    </source>
</reference>
<comment type="caution">
    <text evidence="4">The sequence shown here is derived from an EMBL/GenBank/DDBJ whole genome shotgun (WGS) entry which is preliminary data.</text>
</comment>
<dbReference type="Proteomes" id="UP000244940">
    <property type="component" value="Unassembled WGS sequence"/>
</dbReference>
<dbReference type="RefSeq" id="WP_109533357.1">
    <property type="nucleotide sequence ID" value="NZ_QEYD01000006.1"/>
</dbReference>
<dbReference type="InterPro" id="IPR028992">
    <property type="entry name" value="Hedgehog/Intein_dom"/>
</dbReference>
<dbReference type="OrthoDB" id="6305173at2"/>
<evidence type="ECO:0000313" key="5">
    <source>
        <dbReference type="Proteomes" id="UP000244940"/>
    </source>
</evidence>
<gene>
    <name evidence="4" type="ORF">C4N9_10890</name>
</gene>
<dbReference type="Pfam" id="PF00353">
    <property type="entry name" value="HemolysinCabind"/>
    <property type="match status" value="3"/>
</dbReference>
<dbReference type="AlphaFoldDB" id="A0A2U2C9D5"/>
<feature type="domain" description="Hedgehog/Intein (Hint)" evidence="3">
    <location>
        <begin position="441"/>
        <end position="586"/>
    </location>
</feature>
<evidence type="ECO:0000256" key="2">
    <source>
        <dbReference type="ARBA" id="ARBA00022525"/>
    </source>
</evidence>
<dbReference type="PANTHER" id="PTHR38340:SF1">
    <property type="entry name" value="S-LAYER PROTEIN"/>
    <property type="match status" value="1"/>
</dbReference>
<dbReference type="InterPro" id="IPR018511">
    <property type="entry name" value="Hemolysin-typ_Ca-bd_CS"/>
</dbReference>
<keyword evidence="2" id="KW-0964">Secreted</keyword>
<dbReference type="Pfam" id="PF13403">
    <property type="entry name" value="Hint_2"/>
    <property type="match status" value="1"/>
</dbReference>
<dbReference type="GO" id="GO:0005509">
    <property type="term" value="F:calcium ion binding"/>
    <property type="evidence" value="ECO:0007669"/>
    <property type="project" value="InterPro"/>
</dbReference>
<accession>A0A2U2C9D5</accession>
<protein>
    <recommendedName>
        <fullName evidence="3">Hedgehog/Intein (Hint) domain-containing protein</fullName>
    </recommendedName>
</protein>
<sequence>MSNVLNDLILTDVASLTVGDTLTPGAGLTGIADSGVVTAQTDPGVLAEGDTLYLNSSTGSITGLSTLQANVTYSNALGSDVTAAMTLVAVEVTDNVSGATSTLLLPLDANGDIIHISALEITALDTNPGLTQIDFDNVSGDETVSLSLPGVIDGSDGGETMSAGYTDGDGDAMDDSGNVIEANGGDDTVYGGLGADTISGGTGNDWLFGGDGNDVLSGNDGADSIWGDRGDDTLFGNEGDDKLIGGEGNDLIIGGEGNNLMYGDSAFGDTGGWSPSDSPEPGYGSDTLVMGNGDDTAYGGSGDDSFRVFDAFGNHQITGGEAGETLGDKIDATLMTESTKVTYTGDEEGTMASGANTAGFTEIERINLGSGDDEAEVITTTTGYIHGGSGFDQLVLPEGDEAPDVFITNTVTNPDGTISQDGYVIFKDGSRLDFESFEKIICFMPGTRIDTLRGRVAVEDLQPGDKVLTRDHGYQPLAWTGRHDFTMSETLAHPSVIPVRIEAGALGKGLPERDLFVSPRHRMLISGPRAELMFGESEVLICAMDLLGLPGVSRMCKGPVSYVHVMCDTHQIIRAEGSWTESFQPAEAVLDSMDAEVRAELLALFPELATEEGRAAYGAARPVLSGAEARVLFAA</sequence>
<dbReference type="InterPro" id="IPR011049">
    <property type="entry name" value="Serralysin-like_metalloprot_C"/>
</dbReference>
<dbReference type="InterPro" id="IPR001343">
    <property type="entry name" value="Hemolysn_Ca-bd"/>
</dbReference>
<dbReference type="EMBL" id="QEYD01000006">
    <property type="protein sequence ID" value="PWE28495.1"/>
    <property type="molecule type" value="Genomic_DNA"/>
</dbReference>
<dbReference type="GO" id="GO:0005576">
    <property type="term" value="C:extracellular region"/>
    <property type="evidence" value="ECO:0007669"/>
    <property type="project" value="UniProtKB-SubCell"/>
</dbReference>
<name>A0A2U2C9D5_9RHOB</name>
<dbReference type="SUPFAM" id="SSF51120">
    <property type="entry name" value="beta-Roll"/>
    <property type="match status" value="1"/>
</dbReference>
<evidence type="ECO:0000256" key="1">
    <source>
        <dbReference type="ARBA" id="ARBA00004613"/>
    </source>
</evidence>
<dbReference type="SUPFAM" id="SSF51294">
    <property type="entry name" value="Hedgehog/intein (Hint) domain"/>
    <property type="match status" value="1"/>
</dbReference>
<proteinExistence type="predicted"/>
<dbReference type="InterPro" id="IPR036844">
    <property type="entry name" value="Hint_dom_sf"/>
</dbReference>
<dbReference type="PROSITE" id="PS00330">
    <property type="entry name" value="HEMOLYSIN_CALCIUM"/>
    <property type="match status" value="1"/>
</dbReference>
<evidence type="ECO:0000259" key="3">
    <source>
        <dbReference type="Pfam" id="PF13403"/>
    </source>
</evidence>
<organism evidence="4 5">
    <name type="scientific">Pararhodobacter marinus</name>
    <dbReference type="NCBI Taxonomy" id="2184063"/>
    <lineage>
        <taxon>Bacteria</taxon>
        <taxon>Pseudomonadati</taxon>
        <taxon>Pseudomonadota</taxon>
        <taxon>Alphaproteobacteria</taxon>
        <taxon>Rhodobacterales</taxon>
        <taxon>Paracoccaceae</taxon>
        <taxon>Pararhodobacter</taxon>
    </lineage>
</organism>
<comment type="subcellular location">
    <subcellularLocation>
        <location evidence="1">Secreted</location>
    </subcellularLocation>
</comment>
<keyword evidence="5" id="KW-1185">Reference proteome</keyword>
<evidence type="ECO:0000313" key="4">
    <source>
        <dbReference type="EMBL" id="PWE28495.1"/>
    </source>
</evidence>
<dbReference type="Gene3D" id="2.170.16.10">
    <property type="entry name" value="Hedgehog/Intein (Hint) domain"/>
    <property type="match status" value="1"/>
</dbReference>
<dbReference type="GeneID" id="94365396"/>
<dbReference type="Gene3D" id="2.150.10.10">
    <property type="entry name" value="Serralysin-like metalloprotease, C-terminal"/>
    <property type="match status" value="2"/>
</dbReference>
<dbReference type="PANTHER" id="PTHR38340">
    <property type="entry name" value="S-LAYER PROTEIN"/>
    <property type="match status" value="1"/>
</dbReference>